<evidence type="ECO:0000256" key="1">
    <source>
        <dbReference type="ARBA" id="ARBA00022741"/>
    </source>
</evidence>
<dbReference type="InterPro" id="IPR027417">
    <property type="entry name" value="P-loop_NTPase"/>
</dbReference>
<proteinExistence type="predicted"/>
<dbReference type="SMART" id="SM00044">
    <property type="entry name" value="CYCc"/>
    <property type="match status" value="1"/>
</dbReference>
<dbReference type="Pfam" id="PF13191">
    <property type="entry name" value="AAA_16"/>
    <property type="match status" value="1"/>
</dbReference>
<dbReference type="SMART" id="SM00382">
    <property type="entry name" value="AAA"/>
    <property type="match status" value="1"/>
</dbReference>
<dbReference type="GO" id="GO:0004016">
    <property type="term" value="F:adenylate cyclase activity"/>
    <property type="evidence" value="ECO:0007669"/>
    <property type="project" value="UniProtKB-ARBA"/>
</dbReference>
<dbReference type="Gene3D" id="3.40.50.300">
    <property type="entry name" value="P-loop containing nucleotide triphosphate hydrolases"/>
    <property type="match status" value="1"/>
</dbReference>
<dbReference type="PANTHER" id="PTHR16305">
    <property type="entry name" value="TESTICULAR SOLUBLE ADENYLYL CYCLASE"/>
    <property type="match status" value="1"/>
</dbReference>
<dbReference type="GO" id="GO:0035556">
    <property type="term" value="P:intracellular signal transduction"/>
    <property type="evidence" value="ECO:0007669"/>
    <property type="project" value="InterPro"/>
</dbReference>
<dbReference type="InterPro" id="IPR003593">
    <property type="entry name" value="AAA+_ATPase"/>
</dbReference>
<gene>
    <name evidence="4" type="ORF">MBOU_36070</name>
</gene>
<dbReference type="GO" id="GO:0009190">
    <property type="term" value="P:cyclic nucleotide biosynthetic process"/>
    <property type="evidence" value="ECO:0007669"/>
    <property type="project" value="InterPro"/>
</dbReference>
<dbReference type="GO" id="GO:0005524">
    <property type="term" value="F:ATP binding"/>
    <property type="evidence" value="ECO:0007669"/>
    <property type="project" value="UniProtKB-KW"/>
</dbReference>
<protein>
    <submittedName>
        <fullName evidence="4">Cyclase</fullName>
    </submittedName>
</protein>
<dbReference type="Gene3D" id="3.30.70.1230">
    <property type="entry name" value="Nucleotide cyclase"/>
    <property type="match status" value="1"/>
</dbReference>
<comment type="caution">
    <text evidence="4">The sequence shown here is derived from an EMBL/GenBank/DDBJ whole genome shotgun (WGS) entry which is preliminary data.</text>
</comment>
<dbReference type="EMBL" id="BLKZ01000001">
    <property type="protein sequence ID" value="GFG91565.1"/>
    <property type="molecule type" value="Genomic_DNA"/>
</dbReference>
<dbReference type="Proteomes" id="UP000465360">
    <property type="component" value="Unassembled WGS sequence"/>
</dbReference>
<feature type="domain" description="Guanylate cyclase" evidence="3">
    <location>
        <begin position="55"/>
        <end position="184"/>
    </location>
</feature>
<sequence>MLGGWPTSSVEIGGFSVTLVCASCGTTLRDKAKFCDECGTQTPLTNESAGYKQVTVLFADVVRSMDIAATLDIERLREIMAQLLEGSAAVVRRYGGTAEYNGDGVMALFGAPIALEDHAYRACLAALAIQEEADRLAAVVQQRDGVALRLRVGLNSGRVIAGEIGGALGYAATGEAVGFAQRIESAAPPGGVMLSESTARLVEHAMLLSEPESLHIKGFDEPLYARRLLAIQPRHGAVERVEANLVGRRWEMAALAAMMDRAIGGRGGVVTVVGPPGIGKSRVAREVAAQAISRGVEAFWVFCESHASDVPFHGITRLLRARMGVSDLDGAAARERLRTAVPPDSEPQDLLLLDDLLGIADPDEPRPQIDPDARRRRLTALINKAGLERTQPTLYVIEDAHWIDAVSESMLADLLTIVSRTSAIVLITFRPEYAGALTRTHGAQVISLVPLSDSEISALLVELLGSDPSVAGIATVITARAAGNPFFAEEMVRELVQRGALVGERGRYACHADVAELSVPATVQATIEARVDRLDTAAKQTLHAASVVGVRFEPELLVAMGIDPVIDELVSAELIEQVRFVPSPEHAFCHPLIRAVAYESQLKSNRAEWHRRLAAAIQRRAPRSLEENAALIAEHLQAAGELPEAYGWHMRAAAWSADRDISAARLNWERASQIADRLSGGQPGGLPENDPALLPMRIAPRTMLCATDFQARAVQESRGRFAQLRELCEATGDNVSLAIAMTGLASELNYSGRLREAAQLSSEQTALLESIGDPTLSVGLGFVAFINWFDVGEFGEILRWSQRVVDFAAGDPTKGAVFGLGSPLAIALAFRGTARWWLGLAGWRQDLLDALEMSRNSDPATVALVHAWTHGTGMVYGAFLPDESALPAMETAVQTCKATSNDFAVASAEYTLGMMLVYSDAATNRQRGLEMLVRARATLVQRIPSLVPVTDLVTAPERIRRGDRDIAIPVVRNTVAELYAAGRIGYALYGSNILVEALLDRGAAGDLDEAREAIDQLAALNASHGDWAILNVTLLRLRALLARARDDDNYQDLLSRHRKIAESLGYDGHVAWATTMMEARPNLTPGVKTPASKNRIK</sequence>
<reference evidence="4 5" key="1">
    <citation type="journal article" date="2019" name="Emerg. Microbes Infect.">
        <title>Comprehensive subspecies identification of 175 nontuberculous mycobacteria species based on 7547 genomic profiles.</title>
        <authorList>
            <person name="Matsumoto Y."/>
            <person name="Kinjo T."/>
            <person name="Motooka D."/>
            <person name="Nabeya D."/>
            <person name="Jung N."/>
            <person name="Uechi K."/>
            <person name="Horii T."/>
            <person name="Iida T."/>
            <person name="Fujita J."/>
            <person name="Nakamura S."/>
        </authorList>
    </citation>
    <scope>NUCLEOTIDE SEQUENCE [LARGE SCALE GENOMIC DNA]</scope>
    <source>
        <strain evidence="4 5">JCM 30725</strain>
    </source>
</reference>
<dbReference type="GO" id="GO:0005737">
    <property type="term" value="C:cytoplasm"/>
    <property type="evidence" value="ECO:0007669"/>
    <property type="project" value="TreeGrafter"/>
</dbReference>
<keyword evidence="5" id="KW-1185">Reference proteome</keyword>
<dbReference type="InterPro" id="IPR029787">
    <property type="entry name" value="Nucleotide_cyclase"/>
</dbReference>
<dbReference type="SUPFAM" id="SSF55073">
    <property type="entry name" value="Nucleotide cyclase"/>
    <property type="match status" value="1"/>
</dbReference>
<keyword evidence="1" id="KW-0547">Nucleotide-binding</keyword>
<dbReference type="SUPFAM" id="SSF52540">
    <property type="entry name" value="P-loop containing nucleoside triphosphate hydrolases"/>
    <property type="match status" value="1"/>
</dbReference>
<evidence type="ECO:0000313" key="4">
    <source>
        <dbReference type="EMBL" id="GFG91565.1"/>
    </source>
</evidence>
<dbReference type="InterPro" id="IPR001054">
    <property type="entry name" value="A/G_cyclase"/>
</dbReference>
<dbReference type="AlphaFoldDB" id="A0A7I9YSF1"/>
<evidence type="ECO:0000259" key="3">
    <source>
        <dbReference type="PROSITE" id="PS50125"/>
    </source>
</evidence>
<evidence type="ECO:0000313" key="5">
    <source>
        <dbReference type="Proteomes" id="UP000465360"/>
    </source>
</evidence>
<accession>A0A7I9YSF1</accession>
<dbReference type="Pfam" id="PF00211">
    <property type="entry name" value="Guanylate_cyc"/>
    <property type="match status" value="1"/>
</dbReference>
<evidence type="ECO:0000256" key="2">
    <source>
        <dbReference type="ARBA" id="ARBA00022840"/>
    </source>
</evidence>
<name>A0A7I9YSF1_MYCBU</name>
<organism evidence="4 5">
    <name type="scientific">Mycobacterium bourgelatii</name>
    <dbReference type="NCBI Taxonomy" id="1273442"/>
    <lineage>
        <taxon>Bacteria</taxon>
        <taxon>Bacillati</taxon>
        <taxon>Actinomycetota</taxon>
        <taxon>Actinomycetes</taxon>
        <taxon>Mycobacteriales</taxon>
        <taxon>Mycobacteriaceae</taxon>
        <taxon>Mycobacterium</taxon>
    </lineage>
</organism>
<dbReference type="PANTHER" id="PTHR16305:SF28">
    <property type="entry name" value="GUANYLATE CYCLASE DOMAIN-CONTAINING PROTEIN"/>
    <property type="match status" value="1"/>
</dbReference>
<keyword evidence="2" id="KW-0067">ATP-binding</keyword>
<dbReference type="InterPro" id="IPR041664">
    <property type="entry name" value="AAA_16"/>
</dbReference>
<dbReference type="CDD" id="cd07302">
    <property type="entry name" value="CHD"/>
    <property type="match status" value="1"/>
</dbReference>
<dbReference type="PROSITE" id="PS50125">
    <property type="entry name" value="GUANYLATE_CYCLASE_2"/>
    <property type="match status" value="1"/>
</dbReference>